<dbReference type="PANTHER" id="PTHR42903">
    <property type="entry name" value="INNER MEMBRANE PROTEIN YCCF"/>
    <property type="match status" value="1"/>
</dbReference>
<proteinExistence type="predicted"/>
<dbReference type="AlphaFoldDB" id="A0A9K3CRW2"/>
<dbReference type="InterPro" id="IPR052937">
    <property type="entry name" value="Inner_membrane_protein"/>
</dbReference>
<keyword evidence="1" id="KW-1133">Transmembrane helix</keyword>
<feature type="domain" description="Inner membrane component" evidence="2">
    <location>
        <begin position="7"/>
        <end position="57"/>
    </location>
</feature>
<dbReference type="GO" id="GO:0005886">
    <property type="term" value="C:plasma membrane"/>
    <property type="evidence" value="ECO:0007669"/>
    <property type="project" value="TreeGrafter"/>
</dbReference>
<feature type="transmembrane region" description="Helical" evidence="1">
    <location>
        <begin position="85"/>
        <end position="112"/>
    </location>
</feature>
<keyword evidence="4" id="KW-1185">Reference proteome</keyword>
<accession>A0A9K3CRW2</accession>
<reference evidence="3 4" key="1">
    <citation type="journal article" date="2018" name="PLoS ONE">
        <title>The draft genome of Kipferlia bialata reveals reductive genome evolution in fornicate parasites.</title>
        <authorList>
            <person name="Tanifuji G."/>
            <person name="Takabayashi S."/>
            <person name="Kume K."/>
            <person name="Takagi M."/>
            <person name="Nakayama T."/>
            <person name="Kamikawa R."/>
            <person name="Inagaki Y."/>
            <person name="Hashimoto T."/>
        </authorList>
    </citation>
    <scope>NUCLEOTIDE SEQUENCE [LARGE SCALE GENOMIC DNA]</scope>
    <source>
        <strain evidence="3">NY0173</strain>
    </source>
</reference>
<evidence type="ECO:0000259" key="2">
    <source>
        <dbReference type="Pfam" id="PF03733"/>
    </source>
</evidence>
<feature type="transmembrane region" description="Helical" evidence="1">
    <location>
        <begin position="43"/>
        <end position="60"/>
    </location>
</feature>
<dbReference type="PANTHER" id="PTHR42903:SF1">
    <property type="entry name" value="INNER MEMBRANE PROTEIN YCCF"/>
    <property type="match status" value="1"/>
</dbReference>
<feature type="transmembrane region" description="Helical" evidence="1">
    <location>
        <begin position="6"/>
        <end position="36"/>
    </location>
</feature>
<keyword evidence="1" id="KW-0812">Transmembrane</keyword>
<dbReference type="Pfam" id="PF03733">
    <property type="entry name" value="YccF"/>
    <property type="match status" value="2"/>
</dbReference>
<protein>
    <recommendedName>
        <fullName evidence="2">Inner membrane component domain-containing protein</fullName>
    </recommendedName>
</protein>
<name>A0A9K3CRW2_9EUKA</name>
<gene>
    <name evidence="3" type="ORF">KIPB_002537</name>
</gene>
<evidence type="ECO:0000256" key="1">
    <source>
        <dbReference type="SAM" id="Phobius"/>
    </source>
</evidence>
<dbReference type="Proteomes" id="UP000265618">
    <property type="component" value="Unassembled WGS sequence"/>
</dbReference>
<sequence>MDGCAIFLNILWFILGGEILCLTYGIVGILCCISIIGAPIGVGLLRVAGFAAFPFGKALYRPQSPYERSGCAACMNVFWMIFIGWWMAIMFFIVGAICCCTIIGIPFGLGYFNLAKLSFRPFNVVVCNKEDLMARYQYQAPASVMWYNAYAPVVIL</sequence>
<dbReference type="OrthoDB" id="16982at2759"/>
<feature type="domain" description="Inner membrane component" evidence="2">
    <location>
        <begin position="74"/>
        <end position="122"/>
    </location>
</feature>
<evidence type="ECO:0000313" key="3">
    <source>
        <dbReference type="EMBL" id="GIQ81561.1"/>
    </source>
</evidence>
<comment type="caution">
    <text evidence="3">The sequence shown here is derived from an EMBL/GenBank/DDBJ whole genome shotgun (WGS) entry which is preliminary data.</text>
</comment>
<dbReference type="EMBL" id="BDIP01000428">
    <property type="protein sequence ID" value="GIQ81561.1"/>
    <property type="molecule type" value="Genomic_DNA"/>
</dbReference>
<organism evidence="3 4">
    <name type="scientific">Kipferlia bialata</name>
    <dbReference type="NCBI Taxonomy" id="797122"/>
    <lineage>
        <taxon>Eukaryota</taxon>
        <taxon>Metamonada</taxon>
        <taxon>Carpediemonas-like organisms</taxon>
        <taxon>Kipferlia</taxon>
    </lineage>
</organism>
<dbReference type="InterPro" id="IPR005185">
    <property type="entry name" value="YccF"/>
</dbReference>
<evidence type="ECO:0000313" key="4">
    <source>
        <dbReference type="Proteomes" id="UP000265618"/>
    </source>
</evidence>
<keyword evidence="1" id="KW-0472">Membrane</keyword>